<protein>
    <recommendedName>
        <fullName evidence="4">Lipoprotein</fullName>
    </recommendedName>
</protein>
<evidence type="ECO:0000256" key="1">
    <source>
        <dbReference type="SAM" id="MobiDB-lite"/>
    </source>
</evidence>
<dbReference type="RefSeq" id="WP_224191791.1">
    <property type="nucleotide sequence ID" value="NZ_JAIRAU010000011.1"/>
</dbReference>
<keyword evidence="3" id="KW-1185">Reference proteome</keyword>
<dbReference type="EMBL" id="JAIRAU010000011">
    <property type="protein sequence ID" value="MBZ5710020.1"/>
    <property type="molecule type" value="Genomic_DNA"/>
</dbReference>
<accession>A0ABS7TPA6</accession>
<dbReference type="Proteomes" id="UP001139031">
    <property type="component" value="Unassembled WGS sequence"/>
</dbReference>
<proteinExistence type="predicted"/>
<sequence length="70" mass="7002">MSRTVTLALAALALTAVSGCDEVVQRAAEAHAGPSALKQNAGSMEGNAEGGTRAKFRARPPSGINAPPSL</sequence>
<gene>
    <name evidence="2" type="ORF">K7C98_12220</name>
</gene>
<name>A0ABS7TPA6_9BACT</name>
<reference evidence="2" key="1">
    <citation type="submission" date="2021-08" db="EMBL/GenBank/DDBJ databases">
        <authorList>
            <person name="Stevens D.C."/>
        </authorList>
    </citation>
    <scope>NUCLEOTIDE SEQUENCE</scope>
    <source>
        <strain evidence="2">DSM 53165</strain>
    </source>
</reference>
<dbReference type="PROSITE" id="PS51257">
    <property type="entry name" value="PROKAR_LIPOPROTEIN"/>
    <property type="match status" value="1"/>
</dbReference>
<evidence type="ECO:0000313" key="3">
    <source>
        <dbReference type="Proteomes" id="UP001139031"/>
    </source>
</evidence>
<comment type="caution">
    <text evidence="2">The sequence shown here is derived from an EMBL/GenBank/DDBJ whole genome shotgun (WGS) entry which is preliminary data.</text>
</comment>
<evidence type="ECO:0008006" key="4">
    <source>
        <dbReference type="Google" id="ProtNLM"/>
    </source>
</evidence>
<evidence type="ECO:0000313" key="2">
    <source>
        <dbReference type="EMBL" id="MBZ5710020.1"/>
    </source>
</evidence>
<organism evidence="2 3">
    <name type="scientific">Nannocystis pusilla</name>
    <dbReference type="NCBI Taxonomy" id="889268"/>
    <lineage>
        <taxon>Bacteria</taxon>
        <taxon>Pseudomonadati</taxon>
        <taxon>Myxococcota</taxon>
        <taxon>Polyangia</taxon>
        <taxon>Nannocystales</taxon>
        <taxon>Nannocystaceae</taxon>
        <taxon>Nannocystis</taxon>
    </lineage>
</organism>
<feature type="region of interest" description="Disordered" evidence="1">
    <location>
        <begin position="29"/>
        <end position="70"/>
    </location>
</feature>